<gene>
    <name evidence="7" type="ORF">TVAG_191630</name>
</gene>
<evidence type="ECO:0000259" key="6">
    <source>
        <dbReference type="PROSITE" id="PS51044"/>
    </source>
</evidence>
<dbReference type="InParanoid" id="A2EQL9"/>
<dbReference type="GO" id="GO:0061665">
    <property type="term" value="F:SUMO ligase activity"/>
    <property type="evidence" value="ECO:0000318"/>
    <property type="project" value="GO_Central"/>
</dbReference>
<dbReference type="AlphaFoldDB" id="A2EQL9"/>
<dbReference type="Gene3D" id="3.30.40.10">
    <property type="entry name" value="Zinc/RING finger domain, C3HC4 (zinc finger)"/>
    <property type="match status" value="1"/>
</dbReference>
<feature type="compositionally biased region" description="Low complexity" evidence="5">
    <location>
        <begin position="49"/>
        <end position="67"/>
    </location>
</feature>
<keyword evidence="2 4" id="KW-0863">Zinc-finger</keyword>
<evidence type="ECO:0000256" key="2">
    <source>
        <dbReference type="ARBA" id="ARBA00022771"/>
    </source>
</evidence>
<accession>A2EQL9</accession>
<keyword evidence="3" id="KW-0862">Zinc</keyword>
<dbReference type="PROSITE" id="PS00202">
    <property type="entry name" value="RUBREDOXIN"/>
    <property type="match status" value="1"/>
</dbReference>
<evidence type="ECO:0000256" key="1">
    <source>
        <dbReference type="ARBA" id="ARBA00022723"/>
    </source>
</evidence>
<sequence length="232" mass="25780">MQSFDSSDAPIGGQGRQIGTKKKQALQRQARLFNVPTDILSKIPAKKTSQPTPQQQSPHFSPQSVPSAYASSPQVGGYGAQLDQTSQHFMFVNYSDHPKQQNPNTLIINNMPRDVNEVIEEIIKSRPPANPIPKSEISFVCPFSMVPITCPGRGVNCQHGQCFDLREFLLAQLDDSWVCPICGLPIPYEQLRFDPFFFKPLSSTTVTPAQSPSQDPNPQADPWSDYSAMQLF</sequence>
<keyword evidence="8" id="KW-1185">Reference proteome</keyword>
<organism evidence="7 8">
    <name type="scientific">Trichomonas vaginalis (strain ATCC PRA-98 / G3)</name>
    <dbReference type="NCBI Taxonomy" id="412133"/>
    <lineage>
        <taxon>Eukaryota</taxon>
        <taxon>Metamonada</taxon>
        <taxon>Parabasalia</taxon>
        <taxon>Trichomonadida</taxon>
        <taxon>Trichomonadidae</taxon>
        <taxon>Trichomonas</taxon>
    </lineage>
</organism>
<dbReference type="GO" id="GO:0016925">
    <property type="term" value="P:protein sumoylation"/>
    <property type="evidence" value="ECO:0000318"/>
    <property type="project" value="GO_Central"/>
</dbReference>
<dbReference type="VEuPathDB" id="TrichDB:TVAG_191630"/>
<dbReference type="GO" id="GO:0000785">
    <property type="term" value="C:chromatin"/>
    <property type="evidence" value="ECO:0000318"/>
    <property type="project" value="GO_Central"/>
</dbReference>
<dbReference type="RefSeq" id="XP_001317289.1">
    <property type="nucleotide sequence ID" value="XM_001317254.1"/>
</dbReference>
<reference evidence="7" key="2">
    <citation type="journal article" date="2007" name="Science">
        <title>Draft genome sequence of the sexually transmitted pathogen Trichomonas vaginalis.</title>
        <authorList>
            <person name="Carlton J.M."/>
            <person name="Hirt R.P."/>
            <person name="Silva J.C."/>
            <person name="Delcher A.L."/>
            <person name="Schatz M."/>
            <person name="Zhao Q."/>
            <person name="Wortman J.R."/>
            <person name="Bidwell S.L."/>
            <person name="Alsmark U.C.M."/>
            <person name="Besteiro S."/>
            <person name="Sicheritz-Ponten T."/>
            <person name="Noel C.J."/>
            <person name="Dacks J.B."/>
            <person name="Foster P.G."/>
            <person name="Simillion C."/>
            <person name="Van de Peer Y."/>
            <person name="Miranda-Saavedra D."/>
            <person name="Barton G.J."/>
            <person name="Westrop G.D."/>
            <person name="Mueller S."/>
            <person name="Dessi D."/>
            <person name="Fiori P.L."/>
            <person name="Ren Q."/>
            <person name="Paulsen I."/>
            <person name="Zhang H."/>
            <person name="Bastida-Corcuera F.D."/>
            <person name="Simoes-Barbosa A."/>
            <person name="Brown M.T."/>
            <person name="Hayes R.D."/>
            <person name="Mukherjee M."/>
            <person name="Okumura C.Y."/>
            <person name="Schneider R."/>
            <person name="Smith A.J."/>
            <person name="Vanacova S."/>
            <person name="Villalvazo M."/>
            <person name="Haas B.J."/>
            <person name="Pertea M."/>
            <person name="Feldblyum T.V."/>
            <person name="Utterback T.R."/>
            <person name="Shu C.L."/>
            <person name="Osoegawa K."/>
            <person name="de Jong P.J."/>
            <person name="Hrdy I."/>
            <person name="Horvathova L."/>
            <person name="Zubacova Z."/>
            <person name="Dolezal P."/>
            <person name="Malik S.B."/>
            <person name="Logsdon J.M. Jr."/>
            <person name="Henze K."/>
            <person name="Gupta A."/>
            <person name="Wang C.C."/>
            <person name="Dunne R.L."/>
            <person name="Upcroft J.A."/>
            <person name="Upcroft P."/>
            <person name="White O."/>
            <person name="Salzberg S.L."/>
            <person name="Tang P."/>
            <person name="Chiu C.-H."/>
            <person name="Lee Y.-S."/>
            <person name="Embley T.M."/>
            <person name="Coombs G.H."/>
            <person name="Mottram J.C."/>
            <person name="Tachezy J."/>
            <person name="Fraser-Liggett C.M."/>
            <person name="Johnson P.J."/>
        </authorList>
    </citation>
    <scope>NUCLEOTIDE SEQUENCE [LARGE SCALE GENOMIC DNA]</scope>
    <source>
        <strain evidence="7">G3</strain>
    </source>
</reference>
<dbReference type="Pfam" id="PF02891">
    <property type="entry name" value="zf-MIZ"/>
    <property type="match status" value="1"/>
</dbReference>
<dbReference type="EMBL" id="DS113458">
    <property type="protein sequence ID" value="EAY05066.1"/>
    <property type="molecule type" value="Genomic_DNA"/>
</dbReference>
<dbReference type="InterPro" id="IPR013083">
    <property type="entry name" value="Znf_RING/FYVE/PHD"/>
</dbReference>
<dbReference type="VEuPathDB" id="TrichDB:TVAGG3_0976820"/>
<dbReference type="OrthoDB" id="6586443at2759"/>
<keyword evidence="1" id="KW-0479">Metal-binding</keyword>
<evidence type="ECO:0000256" key="4">
    <source>
        <dbReference type="PROSITE-ProRule" id="PRU00452"/>
    </source>
</evidence>
<dbReference type="InterPro" id="IPR018527">
    <property type="entry name" value="Rubredoxin_Fe_BS"/>
</dbReference>
<dbReference type="PANTHER" id="PTHR10782">
    <property type="entry name" value="ZINC FINGER MIZ DOMAIN-CONTAINING PROTEIN"/>
    <property type="match status" value="1"/>
</dbReference>
<dbReference type="GO" id="GO:0008270">
    <property type="term" value="F:zinc ion binding"/>
    <property type="evidence" value="ECO:0007669"/>
    <property type="project" value="UniProtKB-KW"/>
</dbReference>
<name>A2EQL9_TRIV3</name>
<evidence type="ECO:0000256" key="3">
    <source>
        <dbReference type="ARBA" id="ARBA00022833"/>
    </source>
</evidence>
<dbReference type="InterPro" id="IPR004181">
    <property type="entry name" value="Znf_MIZ"/>
</dbReference>
<proteinExistence type="predicted"/>
<dbReference type="eggNOG" id="KOG2169">
    <property type="taxonomic scope" value="Eukaryota"/>
</dbReference>
<evidence type="ECO:0000313" key="8">
    <source>
        <dbReference type="Proteomes" id="UP000001542"/>
    </source>
</evidence>
<dbReference type="PANTHER" id="PTHR10782:SF4">
    <property type="entry name" value="TONALLI, ISOFORM E"/>
    <property type="match status" value="1"/>
</dbReference>
<evidence type="ECO:0000256" key="5">
    <source>
        <dbReference type="SAM" id="MobiDB-lite"/>
    </source>
</evidence>
<dbReference type="STRING" id="5722.A2EQL9"/>
<feature type="domain" description="SP-RING-type" evidence="6">
    <location>
        <begin position="114"/>
        <end position="206"/>
    </location>
</feature>
<dbReference type="Proteomes" id="UP000001542">
    <property type="component" value="Unassembled WGS sequence"/>
</dbReference>
<protein>
    <submittedName>
        <fullName evidence="7">MIZ zinc finger family protein</fullName>
    </submittedName>
</protein>
<evidence type="ECO:0000313" key="7">
    <source>
        <dbReference type="EMBL" id="EAY05066.1"/>
    </source>
</evidence>
<feature type="region of interest" description="Disordered" evidence="5">
    <location>
        <begin position="1"/>
        <end position="78"/>
    </location>
</feature>
<reference evidence="7" key="1">
    <citation type="submission" date="2006-10" db="EMBL/GenBank/DDBJ databases">
        <authorList>
            <person name="Amadeo P."/>
            <person name="Zhao Q."/>
            <person name="Wortman J."/>
            <person name="Fraser-Liggett C."/>
            <person name="Carlton J."/>
        </authorList>
    </citation>
    <scope>NUCLEOTIDE SEQUENCE</scope>
    <source>
        <strain evidence="7">G3</strain>
    </source>
</reference>
<dbReference type="PROSITE" id="PS51044">
    <property type="entry name" value="ZF_SP_RING"/>
    <property type="match status" value="1"/>
</dbReference>
<dbReference type="KEGG" id="tva:4762931"/>